<evidence type="ECO:0000259" key="1">
    <source>
        <dbReference type="Pfam" id="PF03721"/>
    </source>
</evidence>
<dbReference type="Proteomes" id="UP000295281">
    <property type="component" value="Unassembled WGS sequence"/>
</dbReference>
<sequence>MRISVIGCGHLGAVHASCLAETGFEVIGIDVDQGKIDTLSVGRSPFHEPGLDDLLARNIEAGRLRFTTDYGGAAALADAHFICVGTTEALSGRLFDHT</sequence>
<evidence type="ECO:0000313" key="2">
    <source>
        <dbReference type="EMBL" id="TDQ52951.1"/>
    </source>
</evidence>
<organism evidence="2 3">
    <name type="scientific">Actinorugispora endophytica</name>
    <dbReference type="NCBI Taxonomy" id="1605990"/>
    <lineage>
        <taxon>Bacteria</taxon>
        <taxon>Bacillati</taxon>
        <taxon>Actinomycetota</taxon>
        <taxon>Actinomycetes</taxon>
        <taxon>Streptosporangiales</taxon>
        <taxon>Nocardiopsidaceae</taxon>
        <taxon>Actinorugispora</taxon>
    </lineage>
</organism>
<comment type="caution">
    <text evidence="2">The sequence shown here is derived from an EMBL/GenBank/DDBJ whole genome shotgun (WGS) entry which is preliminary data.</text>
</comment>
<dbReference type="PANTHER" id="PTHR43750:SF3">
    <property type="entry name" value="UDP-GLUCOSE 6-DEHYDROGENASE TUAD"/>
    <property type="match status" value="1"/>
</dbReference>
<dbReference type="GO" id="GO:0051287">
    <property type="term" value="F:NAD binding"/>
    <property type="evidence" value="ECO:0007669"/>
    <property type="project" value="InterPro"/>
</dbReference>
<keyword evidence="3" id="KW-1185">Reference proteome</keyword>
<dbReference type="AlphaFoldDB" id="A0A4V3D8T8"/>
<dbReference type="Gene3D" id="3.40.50.720">
    <property type="entry name" value="NAD(P)-binding Rossmann-like Domain"/>
    <property type="match status" value="1"/>
</dbReference>
<dbReference type="EMBL" id="SNYN01000005">
    <property type="protein sequence ID" value="TDQ52951.1"/>
    <property type="molecule type" value="Genomic_DNA"/>
</dbReference>
<protein>
    <submittedName>
        <fullName evidence="2">UDP-glucose/GDP-mannose dehydrogenase family protein</fullName>
    </submittedName>
</protein>
<evidence type="ECO:0000313" key="3">
    <source>
        <dbReference type="Proteomes" id="UP000295281"/>
    </source>
</evidence>
<feature type="domain" description="UDP-glucose/GDP-mannose dehydrogenase N-terminal" evidence="1">
    <location>
        <begin position="1"/>
        <end position="88"/>
    </location>
</feature>
<dbReference type="OrthoDB" id="5193947at2"/>
<dbReference type="RefSeq" id="WP_133741071.1">
    <property type="nucleotide sequence ID" value="NZ_SNYN01000005.1"/>
</dbReference>
<name>A0A4V3D8T8_9ACTN</name>
<gene>
    <name evidence="2" type="ORF">EV190_10568</name>
</gene>
<dbReference type="InterPro" id="IPR036291">
    <property type="entry name" value="NAD(P)-bd_dom_sf"/>
</dbReference>
<accession>A0A4V3D8T8</accession>
<dbReference type="PANTHER" id="PTHR43750">
    <property type="entry name" value="UDP-GLUCOSE 6-DEHYDROGENASE TUAD"/>
    <property type="match status" value="1"/>
</dbReference>
<dbReference type="SUPFAM" id="SSF51735">
    <property type="entry name" value="NAD(P)-binding Rossmann-fold domains"/>
    <property type="match status" value="1"/>
</dbReference>
<dbReference type="Pfam" id="PF03721">
    <property type="entry name" value="UDPG_MGDP_dh_N"/>
    <property type="match status" value="1"/>
</dbReference>
<proteinExistence type="predicted"/>
<dbReference type="InterPro" id="IPR001732">
    <property type="entry name" value="UDP-Glc/GDP-Man_DH_N"/>
</dbReference>
<reference evidence="2 3" key="1">
    <citation type="submission" date="2019-03" db="EMBL/GenBank/DDBJ databases">
        <title>Genomic Encyclopedia of Type Strains, Phase IV (KMG-IV): sequencing the most valuable type-strain genomes for metagenomic binning, comparative biology and taxonomic classification.</title>
        <authorList>
            <person name="Goeker M."/>
        </authorList>
    </citation>
    <scope>NUCLEOTIDE SEQUENCE [LARGE SCALE GENOMIC DNA]</scope>
    <source>
        <strain evidence="2 3">DSM 46770</strain>
    </source>
</reference>
<dbReference type="GO" id="GO:0016616">
    <property type="term" value="F:oxidoreductase activity, acting on the CH-OH group of donors, NAD or NADP as acceptor"/>
    <property type="evidence" value="ECO:0007669"/>
    <property type="project" value="InterPro"/>
</dbReference>